<dbReference type="PRINTS" id="PR01439">
    <property type="entry name" value="CELLSNTHASEA"/>
</dbReference>
<reference evidence="14 15" key="1">
    <citation type="submission" date="2018-11" db="EMBL/GenBank/DDBJ databases">
        <authorList>
            <person name="Mardanov A.V."/>
            <person name="Ravin N.V."/>
            <person name="Dedysh S.N."/>
        </authorList>
    </citation>
    <scope>NUCLEOTIDE SEQUENCE [LARGE SCALE GENOMIC DNA]</scope>
    <source>
        <strain evidence="14 15">AF10</strain>
    </source>
</reference>
<feature type="transmembrane region" description="Helical" evidence="11">
    <location>
        <begin position="429"/>
        <end position="448"/>
    </location>
</feature>
<keyword evidence="15" id="KW-1185">Reference proteome</keyword>
<evidence type="ECO:0000256" key="7">
    <source>
        <dbReference type="ARBA" id="ARBA00022916"/>
    </source>
</evidence>
<comment type="function">
    <text evidence="11">Catalytic subunit of cellulose synthase. It polymerizes uridine 5'-diphosphate glucose to cellulose.</text>
</comment>
<dbReference type="PANTHER" id="PTHR43867:SF2">
    <property type="entry name" value="CELLULOSE SYNTHASE CATALYTIC SUBUNIT A [UDP-FORMING]"/>
    <property type="match status" value="1"/>
</dbReference>
<evidence type="ECO:0000256" key="4">
    <source>
        <dbReference type="ARBA" id="ARBA00022676"/>
    </source>
</evidence>
<keyword evidence="11" id="KW-0973">c-di-GMP</keyword>
<dbReference type="Gene3D" id="3.90.550.10">
    <property type="entry name" value="Spore Coat Polysaccharide Biosynthesis Protein SpsA, Chain A"/>
    <property type="match status" value="1"/>
</dbReference>
<dbReference type="SUPFAM" id="SSF53448">
    <property type="entry name" value="Nucleotide-diphospho-sugar transferases"/>
    <property type="match status" value="1"/>
</dbReference>
<evidence type="ECO:0000256" key="3">
    <source>
        <dbReference type="ARBA" id="ARBA00022519"/>
    </source>
</evidence>
<comment type="cofactor">
    <cofactor evidence="11">
        <name>Mg(2+)</name>
        <dbReference type="ChEBI" id="CHEBI:18420"/>
    </cofactor>
</comment>
<sequence length="1483" mass="162840">MTSYLETQSLPVRAFRLAATCVCLFLLFQLVSLYLSYPKQIVLGGISVLVALVLNRTSKSSHSVTIALMLCSLVATLRYGWWRVHMILDYFSDETNQKISVNAVLMLILLSTEAYTILIMLLGYVQTSAPLKRKPIPLPPDESQWPDVDVLIPTYNEPLSLVRYTALAAINIDYPPEKLHVYVLDDGTREDFKAFCEEADIGYITREKHNHAKAGNINHALTRMESPLVTIFDCDHVPTRSFLQVTVGWFMADKKLAMLQTPHFFYSPDPFERNLLKYKTIPNEGELFYGVIQDGNDLWNATFFCGSCAVIRREALNEVGGIATETVTEDAHTSLRMQKRGWDTAYINLPQAAGLATGSLSAHVGQRIRWARGMVQIFRTDNPMLAKGMKFTQRLCYFNSMLHFLYSVPRLVFLCAPLAYMIFGRTIIPGYWVAILAYAVPHLVISGLTNSRVQGMHRHSFWNEIYETVLAPYILLPTLLALVNPKLGKFNVTDKDSTLEETQFDRRIAAPTAWLLLFNFIGVLAVPYRMFVTDPTHPGTVLSNLFWILFNMVILGVAAAVANEQQQRRVSVRISAKIQVRLRTSEGVEAEGITSDISVGGASVKIAGKTVLAAGTELRVSFPMQTADAEVSGVVVGKYGGNLRVKFERLPLEEQEILTRALYSRADAWLASRGNREEDRPLLSLARIIRLSFTGFHQVIRGLLPRKKTTPVVASRAAATVSALVLFWVLTASSVVAQIPGAAKLVQPQTATAATQAAGTPPPEIASLTEDTATDRITLKDMGVQSSIEMHGPHSYYSVGFVLPNSRIPKRGQLNLTYHFSSSILPHAGLIKVMLNNTAIGQIPAPEHPQRDGEYGFVTFPIPAELLIRNNDVTFEFAGGTILQLESTAKSIVLANIGASSTVLVQGDQVAVRRDLSLLPLPLFDGDLQTTTTIPFVFLGPPTPKTLQAAGVIASWLGILASSKPVHFSVSIGSAPRGNVIVFANKTSELPAGLEVSAGAGTLNIKPNPSDPAGSALVLAGDNDDQVLTVARSLSLMTVQHAQPGVTIPPLGDTLRITDFNMPAVRKPDDAPRWLSTNGLRSLWMENSAEAMKSNGEKQIPIYFRLPPDLYYGETQNVNLRLSYRYNAVPVAEGSMLRMYLNGFLIHEAPLALGKDFADHRRTVLVPTERLRPFANTMLVNFDFVEGASGGDDKDPARELEGDILRDSALDIRGLAHWAAMPNLELFANAGFPFTRLADLSDTTVVMPPTPSAKEITLLLYLMSHFGTQTGYPALRAEIAGPDAVMRGDRDYLILGNVTSQPAFGSLNAALPVTLDGQGVHVKQAASKLDWFAGIWKQINGEAAQGETPSNVHGVPDAMIEGIQSPYFAGRSIVVVAMRSDEAVDNFADAFLERSQSSDISQTVSLLRRERFGSYAVATPAYHVGNISNYALMRIWLAQYFWVLLIVVTAFSLLLASWTRDYLAHVAAVRLQAADRPLVSAEV</sequence>
<organism evidence="14 15">
    <name type="scientific">Granulicella sibirica</name>
    <dbReference type="NCBI Taxonomy" id="2479048"/>
    <lineage>
        <taxon>Bacteria</taxon>
        <taxon>Pseudomonadati</taxon>
        <taxon>Acidobacteriota</taxon>
        <taxon>Terriglobia</taxon>
        <taxon>Terriglobales</taxon>
        <taxon>Acidobacteriaceae</taxon>
        <taxon>Granulicella</taxon>
    </lineage>
</organism>
<keyword evidence="3 11" id="KW-0997">Cell inner membrane</keyword>
<accession>A0A4Q0T4N4</accession>
<gene>
    <name evidence="14" type="ORF">GRAN_2005</name>
</gene>
<dbReference type="SUPFAM" id="SSF141371">
    <property type="entry name" value="PilZ domain-like"/>
    <property type="match status" value="1"/>
</dbReference>
<dbReference type="Gene3D" id="2.40.10.220">
    <property type="entry name" value="predicted glycosyltransferase like domains"/>
    <property type="match status" value="1"/>
</dbReference>
<dbReference type="Pfam" id="PF13632">
    <property type="entry name" value="Glyco_trans_2_3"/>
    <property type="match status" value="1"/>
</dbReference>
<comment type="caution">
    <text evidence="14">The sequence shown here is derived from an EMBL/GenBank/DDBJ whole genome shotgun (WGS) entry which is preliminary data.</text>
</comment>
<evidence type="ECO:0000256" key="1">
    <source>
        <dbReference type="ARBA" id="ARBA00004429"/>
    </source>
</evidence>
<comment type="catalytic activity">
    <reaction evidence="10 11">
        <text>[(1-&gt;4)-beta-D-glucosyl](n) + UDP-alpha-D-glucose = [(1-&gt;4)-beta-D-glucosyl](n+1) + UDP + H(+)</text>
        <dbReference type="Rhea" id="RHEA:19929"/>
        <dbReference type="Rhea" id="RHEA-COMP:10033"/>
        <dbReference type="Rhea" id="RHEA-COMP:10034"/>
        <dbReference type="ChEBI" id="CHEBI:15378"/>
        <dbReference type="ChEBI" id="CHEBI:18246"/>
        <dbReference type="ChEBI" id="CHEBI:58223"/>
        <dbReference type="ChEBI" id="CHEBI:58885"/>
        <dbReference type="EC" id="2.4.1.12"/>
    </reaction>
</comment>
<dbReference type="GO" id="GO:0016760">
    <property type="term" value="F:cellulose synthase (UDP-forming) activity"/>
    <property type="evidence" value="ECO:0007669"/>
    <property type="project" value="UniProtKB-EC"/>
</dbReference>
<keyword evidence="4 11" id="KW-0328">Glycosyltransferase</keyword>
<dbReference type="InterPro" id="IPR003919">
    <property type="entry name" value="Cell_synth_A"/>
</dbReference>
<dbReference type="Gene3D" id="2.60.120.260">
    <property type="entry name" value="Galactose-binding domain-like"/>
    <property type="match status" value="2"/>
</dbReference>
<keyword evidence="9 11" id="KW-0472">Membrane</keyword>
<evidence type="ECO:0000256" key="8">
    <source>
        <dbReference type="ARBA" id="ARBA00022989"/>
    </source>
</evidence>
<dbReference type="OrthoDB" id="154460at2"/>
<evidence type="ECO:0000313" key="15">
    <source>
        <dbReference type="Proteomes" id="UP000289437"/>
    </source>
</evidence>
<feature type="transmembrane region" description="Helical" evidence="11">
    <location>
        <begin position="14"/>
        <end position="35"/>
    </location>
</feature>
<feature type="transmembrane region" description="Helical" evidence="11">
    <location>
        <begin position="1436"/>
        <end position="1456"/>
    </location>
</feature>
<feature type="transmembrane region" description="Helical" evidence="11">
    <location>
        <begin position="404"/>
        <end position="423"/>
    </location>
</feature>
<dbReference type="GO" id="GO:0005886">
    <property type="term" value="C:plasma membrane"/>
    <property type="evidence" value="ECO:0007669"/>
    <property type="project" value="UniProtKB-SubCell"/>
</dbReference>
<evidence type="ECO:0000256" key="6">
    <source>
        <dbReference type="ARBA" id="ARBA00022692"/>
    </source>
</evidence>
<keyword evidence="8 11" id="KW-1133">Transmembrane helix</keyword>
<name>A0A4Q0T4N4_9BACT</name>
<reference evidence="15" key="2">
    <citation type="submission" date="2019-02" db="EMBL/GenBank/DDBJ databases">
        <title>Granulicella sibirica sp. nov., a psychrotolerant acidobacterium isolated from an organic soil layer in forested tundra, West Siberia.</title>
        <authorList>
            <person name="Oshkin I.Y."/>
            <person name="Kulichevskaya I.S."/>
            <person name="Rijpstra W.I.C."/>
            <person name="Sinninghe Damste J.S."/>
            <person name="Rakitin A.L."/>
            <person name="Ravin N.V."/>
            <person name="Dedysh S.N."/>
        </authorList>
    </citation>
    <scope>NUCLEOTIDE SEQUENCE [LARGE SCALE GENOMIC DNA]</scope>
    <source>
        <strain evidence="15">AF10</strain>
    </source>
</reference>
<evidence type="ECO:0000256" key="11">
    <source>
        <dbReference type="RuleBase" id="RU365020"/>
    </source>
</evidence>
<protein>
    <recommendedName>
        <fullName evidence="11">Cellulose synthase catalytic subunit [UDP-forming]</fullName>
        <ecNumber evidence="11">2.4.1.12</ecNumber>
    </recommendedName>
</protein>
<dbReference type="UniPathway" id="UPA00694"/>
<keyword evidence="2 11" id="KW-1003">Cell membrane</keyword>
<dbReference type="InterPro" id="IPR009875">
    <property type="entry name" value="PilZ_domain"/>
</dbReference>
<feature type="domain" description="Glycosyltransferase 2-like" evidence="13">
    <location>
        <begin position="229"/>
        <end position="422"/>
    </location>
</feature>
<dbReference type="Proteomes" id="UP000289437">
    <property type="component" value="Unassembled WGS sequence"/>
</dbReference>
<dbReference type="Pfam" id="PF03170">
    <property type="entry name" value="BcsB"/>
    <property type="match status" value="1"/>
</dbReference>
<dbReference type="NCBIfam" id="TIGR03030">
    <property type="entry name" value="CelA"/>
    <property type="match status" value="1"/>
</dbReference>
<dbReference type="GO" id="GO:0006011">
    <property type="term" value="P:UDP-alpha-D-glucose metabolic process"/>
    <property type="evidence" value="ECO:0007669"/>
    <property type="project" value="InterPro"/>
</dbReference>
<keyword evidence="5 11" id="KW-0808">Transferase</keyword>
<dbReference type="EC" id="2.4.1.12" evidence="11"/>
<dbReference type="GO" id="GO:0030244">
    <property type="term" value="P:cellulose biosynthetic process"/>
    <property type="evidence" value="ECO:0007669"/>
    <property type="project" value="UniProtKB-KW"/>
</dbReference>
<evidence type="ECO:0000256" key="2">
    <source>
        <dbReference type="ARBA" id="ARBA00022475"/>
    </source>
</evidence>
<feature type="transmembrane region" description="Helical" evidence="11">
    <location>
        <begin position="544"/>
        <end position="563"/>
    </location>
</feature>
<dbReference type="EMBL" id="RDSM01000001">
    <property type="protein sequence ID" value="RXH58695.1"/>
    <property type="molecule type" value="Genomic_DNA"/>
</dbReference>
<dbReference type="InterPro" id="IPR001173">
    <property type="entry name" value="Glyco_trans_2-like"/>
</dbReference>
<evidence type="ECO:0000256" key="9">
    <source>
        <dbReference type="ARBA" id="ARBA00023136"/>
    </source>
</evidence>
<dbReference type="GO" id="GO:0035438">
    <property type="term" value="F:cyclic-di-GMP binding"/>
    <property type="evidence" value="ECO:0007669"/>
    <property type="project" value="InterPro"/>
</dbReference>
<feature type="transmembrane region" description="Helical" evidence="11">
    <location>
        <begin position="513"/>
        <end position="532"/>
    </location>
</feature>
<keyword evidence="6 11" id="KW-0812">Transmembrane</keyword>
<dbReference type="InterPro" id="IPR029044">
    <property type="entry name" value="Nucleotide-diphossugar_trans"/>
</dbReference>
<evidence type="ECO:0000256" key="5">
    <source>
        <dbReference type="ARBA" id="ARBA00022679"/>
    </source>
</evidence>
<evidence type="ECO:0000259" key="12">
    <source>
        <dbReference type="Pfam" id="PF07238"/>
    </source>
</evidence>
<evidence type="ECO:0000256" key="10">
    <source>
        <dbReference type="ARBA" id="ARBA00048682"/>
    </source>
</evidence>
<dbReference type="Pfam" id="PF07238">
    <property type="entry name" value="PilZ"/>
    <property type="match status" value="1"/>
</dbReference>
<feature type="transmembrane region" description="Helical" evidence="11">
    <location>
        <begin position="713"/>
        <end position="730"/>
    </location>
</feature>
<proteinExistence type="predicted"/>
<keyword evidence="7 11" id="KW-0135">Cellulose biosynthesis</keyword>
<feature type="transmembrane region" description="Helical" evidence="11">
    <location>
        <begin position="101"/>
        <end position="125"/>
    </location>
</feature>
<comment type="subcellular location">
    <subcellularLocation>
        <location evidence="1">Cell inner membrane</location>
        <topology evidence="1">Multi-pass membrane protein</topology>
    </subcellularLocation>
</comment>
<dbReference type="RefSeq" id="WP_128912647.1">
    <property type="nucleotide sequence ID" value="NZ_RDSM01000001.1"/>
</dbReference>
<dbReference type="CDD" id="cd06421">
    <property type="entry name" value="CESA_CelA_like"/>
    <property type="match status" value="1"/>
</dbReference>
<feature type="domain" description="PilZ" evidence="12">
    <location>
        <begin position="567"/>
        <end position="663"/>
    </location>
</feature>
<evidence type="ECO:0000313" key="14">
    <source>
        <dbReference type="EMBL" id="RXH58695.1"/>
    </source>
</evidence>
<feature type="transmembrane region" description="Helical" evidence="11">
    <location>
        <begin position="41"/>
        <end position="57"/>
    </location>
</feature>
<evidence type="ECO:0000259" key="13">
    <source>
        <dbReference type="Pfam" id="PF13632"/>
    </source>
</evidence>
<dbReference type="InterPro" id="IPR050321">
    <property type="entry name" value="Glycosyltr_2/OpgH_subfam"/>
</dbReference>
<dbReference type="InterPro" id="IPR018513">
    <property type="entry name" value="Cell_synthase_bac"/>
</dbReference>
<dbReference type="PANTHER" id="PTHR43867">
    <property type="entry name" value="CELLULOSE SYNTHASE CATALYTIC SUBUNIT A [UDP-FORMING]"/>
    <property type="match status" value="1"/>
</dbReference>
<comment type="pathway">
    <text evidence="11">Glycan metabolism; bacterial cellulose biosynthesis.</text>
</comment>
<feature type="transmembrane region" description="Helical" evidence="11">
    <location>
        <begin position="64"/>
        <end position="81"/>
    </location>
</feature>